<dbReference type="PROSITE" id="PS50850">
    <property type="entry name" value="MFS"/>
    <property type="match status" value="1"/>
</dbReference>
<dbReference type="Gene3D" id="1.20.1720.10">
    <property type="entry name" value="Multidrug resistance protein D"/>
    <property type="match status" value="1"/>
</dbReference>
<feature type="transmembrane region" description="Helical" evidence="6">
    <location>
        <begin position="304"/>
        <end position="328"/>
    </location>
</feature>
<dbReference type="GeneID" id="19471237"/>
<dbReference type="PANTHER" id="PTHR23502">
    <property type="entry name" value="MAJOR FACILITATOR SUPERFAMILY"/>
    <property type="match status" value="1"/>
</dbReference>
<feature type="transmembrane region" description="Helical" evidence="6">
    <location>
        <begin position="262"/>
        <end position="284"/>
    </location>
</feature>
<evidence type="ECO:0000256" key="2">
    <source>
        <dbReference type="ARBA" id="ARBA00022448"/>
    </source>
</evidence>
<feature type="transmembrane region" description="Helical" evidence="6">
    <location>
        <begin position="93"/>
        <end position="110"/>
    </location>
</feature>
<feature type="transmembrane region" description="Helical" evidence="6">
    <location>
        <begin position="67"/>
        <end position="86"/>
    </location>
</feature>
<dbReference type="CDD" id="cd17323">
    <property type="entry name" value="MFS_Tpo1_MDR_like"/>
    <property type="match status" value="1"/>
</dbReference>
<evidence type="ECO:0000256" key="3">
    <source>
        <dbReference type="ARBA" id="ARBA00022692"/>
    </source>
</evidence>
<name>S3D4S9_GLAL2</name>
<dbReference type="GO" id="GO:0005886">
    <property type="term" value="C:plasma membrane"/>
    <property type="evidence" value="ECO:0007669"/>
    <property type="project" value="TreeGrafter"/>
</dbReference>
<evidence type="ECO:0000256" key="1">
    <source>
        <dbReference type="ARBA" id="ARBA00004141"/>
    </source>
</evidence>
<proteinExistence type="predicted"/>
<dbReference type="Proteomes" id="UP000016922">
    <property type="component" value="Unassembled WGS sequence"/>
</dbReference>
<keyword evidence="5 6" id="KW-0472">Membrane</keyword>
<organism evidence="8 9">
    <name type="scientific">Glarea lozoyensis (strain ATCC 20868 / MF5171)</name>
    <dbReference type="NCBI Taxonomy" id="1116229"/>
    <lineage>
        <taxon>Eukaryota</taxon>
        <taxon>Fungi</taxon>
        <taxon>Dikarya</taxon>
        <taxon>Ascomycota</taxon>
        <taxon>Pezizomycotina</taxon>
        <taxon>Leotiomycetes</taxon>
        <taxon>Helotiales</taxon>
        <taxon>Helotiaceae</taxon>
        <taxon>Glarea</taxon>
    </lineage>
</organism>
<feature type="transmembrane region" description="Helical" evidence="6">
    <location>
        <begin position="152"/>
        <end position="176"/>
    </location>
</feature>
<dbReference type="KEGG" id="glz:GLAREA_12196"/>
<dbReference type="RefSeq" id="XP_008081169.1">
    <property type="nucleotide sequence ID" value="XM_008082978.1"/>
</dbReference>
<evidence type="ECO:0000256" key="4">
    <source>
        <dbReference type="ARBA" id="ARBA00022989"/>
    </source>
</evidence>
<reference evidence="8 9" key="1">
    <citation type="journal article" date="2013" name="BMC Genomics">
        <title>Genomics-driven discovery of the pneumocandin biosynthetic gene cluster in the fungus Glarea lozoyensis.</title>
        <authorList>
            <person name="Chen L."/>
            <person name="Yue Q."/>
            <person name="Zhang X."/>
            <person name="Xiang M."/>
            <person name="Wang C."/>
            <person name="Li S."/>
            <person name="Che Y."/>
            <person name="Ortiz-Lopez F.J."/>
            <person name="Bills G.F."/>
            <person name="Liu X."/>
            <person name="An Z."/>
        </authorList>
    </citation>
    <scope>NUCLEOTIDE SEQUENCE [LARGE SCALE GENOMIC DNA]</scope>
    <source>
        <strain evidence="9">ATCC 20868 / MF5171</strain>
    </source>
</reference>
<keyword evidence="2" id="KW-0813">Transport</keyword>
<keyword evidence="9" id="KW-1185">Reference proteome</keyword>
<dbReference type="FunFam" id="1.20.1720.10:FF:000009">
    <property type="entry name" value="MFS multidrug transporter"/>
    <property type="match status" value="1"/>
</dbReference>
<dbReference type="OrthoDB" id="440553at2759"/>
<evidence type="ECO:0000313" key="8">
    <source>
        <dbReference type="EMBL" id="EPE32114.1"/>
    </source>
</evidence>
<dbReference type="OMA" id="AYCCTFL"/>
<accession>S3D4S9</accession>
<evidence type="ECO:0000259" key="7">
    <source>
        <dbReference type="PROSITE" id="PS50850"/>
    </source>
</evidence>
<feature type="transmembrane region" description="Helical" evidence="6">
    <location>
        <begin position="380"/>
        <end position="406"/>
    </location>
</feature>
<dbReference type="HOGENOM" id="CLU_008455_8_4_1"/>
<evidence type="ECO:0000313" key="9">
    <source>
        <dbReference type="Proteomes" id="UP000016922"/>
    </source>
</evidence>
<gene>
    <name evidence="8" type="ORF">GLAREA_12196</name>
</gene>
<comment type="subcellular location">
    <subcellularLocation>
        <location evidence="1">Membrane</location>
        <topology evidence="1">Multi-pass membrane protein</topology>
    </subcellularLocation>
</comment>
<dbReference type="Gene3D" id="1.20.1250.20">
    <property type="entry name" value="MFS general substrate transporter like domains"/>
    <property type="match status" value="1"/>
</dbReference>
<feature type="transmembrane region" description="Helical" evidence="6">
    <location>
        <begin position="356"/>
        <end position="374"/>
    </location>
</feature>
<feature type="transmembrane region" description="Helical" evidence="6">
    <location>
        <begin position="445"/>
        <end position="466"/>
    </location>
</feature>
<protein>
    <submittedName>
        <fullName evidence="8">MFS general substrate transporter</fullName>
    </submittedName>
</protein>
<feature type="transmembrane region" description="Helical" evidence="6">
    <location>
        <begin position="26"/>
        <end position="47"/>
    </location>
</feature>
<dbReference type="SUPFAM" id="SSF103473">
    <property type="entry name" value="MFS general substrate transporter"/>
    <property type="match status" value="1"/>
</dbReference>
<sequence>MPDPEKPPSSPATSEPYTIYTPPQKALIITLVAIAATFSGFAGNIYFPAIPSIVSDLNVSAELVNLTVTSYMIFQGLAPSIWGAVADVHGRRVTYICTFVVFIGACIGLAETRYYYQLIILRCLQSCGSASTIAIGSGVVGDITTREERGGFMGIYQSALLSPVAIGPIIGGILAQTLGWHSIFWFLTIYAGVFLVVMIVILPETLRSMVGNGSKPARGLSMSLLSYIQLKRHPLPTPNRLERTTSTASISKKLSVDVLGPIKIICSIEVTLIIIFMSIYYTVWQMIIASLSTLFKRTYGLSELQIGLTFLGNGIGCIIGTLTTGKFLDFDYRRFKDKFTGEAEDFPLETARLRTIWLWAPLQIASVLVFGWTLQYNVHLAVPIICTFVLGWSATSIISIVSTLMVDIYPTKSASATAALNLVRCLMGAGGTAAVLPIANGIGVGWTFTMLAAISIASLGLVVVQITMGGKWRKRRAEKVLQVDGSS</sequence>
<dbReference type="InterPro" id="IPR020846">
    <property type="entry name" value="MFS_dom"/>
</dbReference>
<feature type="transmembrane region" description="Helical" evidence="6">
    <location>
        <begin position="182"/>
        <end position="202"/>
    </location>
</feature>
<feature type="transmembrane region" description="Helical" evidence="6">
    <location>
        <begin position="418"/>
        <end position="439"/>
    </location>
</feature>
<evidence type="ECO:0000256" key="6">
    <source>
        <dbReference type="SAM" id="Phobius"/>
    </source>
</evidence>
<dbReference type="PANTHER" id="PTHR23502:SF151">
    <property type="entry name" value="MAJOR FACILITATOR SUPERFAMILY (MFS) PROFILE DOMAIN-CONTAINING PROTEIN"/>
    <property type="match status" value="1"/>
</dbReference>
<evidence type="ECO:0000256" key="5">
    <source>
        <dbReference type="ARBA" id="ARBA00023136"/>
    </source>
</evidence>
<keyword evidence="3 6" id="KW-0812">Transmembrane</keyword>
<dbReference type="InterPro" id="IPR036259">
    <property type="entry name" value="MFS_trans_sf"/>
</dbReference>
<dbReference type="InterPro" id="IPR011701">
    <property type="entry name" value="MFS"/>
</dbReference>
<feature type="domain" description="Major facilitator superfamily (MFS) profile" evidence="7">
    <location>
        <begin position="28"/>
        <end position="470"/>
    </location>
</feature>
<dbReference type="EMBL" id="KE145360">
    <property type="protein sequence ID" value="EPE32114.1"/>
    <property type="molecule type" value="Genomic_DNA"/>
</dbReference>
<dbReference type="Pfam" id="PF07690">
    <property type="entry name" value="MFS_1"/>
    <property type="match status" value="1"/>
</dbReference>
<keyword evidence="4 6" id="KW-1133">Transmembrane helix</keyword>
<dbReference type="eggNOG" id="KOG0255">
    <property type="taxonomic scope" value="Eukaryota"/>
</dbReference>
<feature type="transmembrane region" description="Helical" evidence="6">
    <location>
        <begin position="116"/>
        <end position="140"/>
    </location>
</feature>
<dbReference type="GO" id="GO:0022857">
    <property type="term" value="F:transmembrane transporter activity"/>
    <property type="evidence" value="ECO:0007669"/>
    <property type="project" value="InterPro"/>
</dbReference>
<dbReference type="AlphaFoldDB" id="S3D4S9"/>